<dbReference type="InterPro" id="IPR036390">
    <property type="entry name" value="WH_DNA-bd_sf"/>
</dbReference>
<dbReference type="SUPFAM" id="SSF46785">
    <property type="entry name" value="Winged helix' DNA-binding domain"/>
    <property type="match status" value="1"/>
</dbReference>
<evidence type="ECO:0000313" key="7">
    <source>
        <dbReference type="Proteomes" id="UP000007471"/>
    </source>
</evidence>
<proteinExistence type="inferred from homology"/>
<gene>
    <name evidence="6" type="ordered locus">Mesci_5610</name>
</gene>
<dbReference type="HOGENOM" id="CLU_039613_6_3_5"/>
<dbReference type="GO" id="GO:0003700">
    <property type="term" value="F:DNA-binding transcription factor activity"/>
    <property type="evidence" value="ECO:0007669"/>
    <property type="project" value="InterPro"/>
</dbReference>
<dbReference type="KEGG" id="mci:Mesci_5610"/>
<dbReference type="EMBL" id="CP002447">
    <property type="protein sequence ID" value="ADV14703.1"/>
    <property type="molecule type" value="Genomic_DNA"/>
</dbReference>
<keyword evidence="3" id="KW-0238">DNA-binding</keyword>
<evidence type="ECO:0000256" key="4">
    <source>
        <dbReference type="ARBA" id="ARBA00023163"/>
    </source>
</evidence>
<evidence type="ECO:0000313" key="6">
    <source>
        <dbReference type="EMBL" id="ADV14703.1"/>
    </source>
</evidence>
<dbReference type="PRINTS" id="PR00039">
    <property type="entry name" value="HTHLYSR"/>
</dbReference>
<evidence type="ECO:0000259" key="5">
    <source>
        <dbReference type="PROSITE" id="PS50931"/>
    </source>
</evidence>
<dbReference type="RefSeq" id="WP_013533353.1">
    <property type="nucleotide sequence ID" value="NC_014923.1"/>
</dbReference>
<organism evidence="6 7">
    <name type="scientific">Mesorhizobium ciceri biovar biserrulae (strain HAMBI 2942 / LMG 23838 / WSM1271)</name>
    <dbReference type="NCBI Taxonomy" id="765698"/>
    <lineage>
        <taxon>Bacteria</taxon>
        <taxon>Pseudomonadati</taxon>
        <taxon>Pseudomonadota</taxon>
        <taxon>Alphaproteobacteria</taxon>
        <taxon>Hyphomicrobiales</taxon>
        <taxon>Phyllobacteriaceae</taxon>
        <taxon>Mesorhizobium</taxon>
    </lineage>
</organism>
<reference evidence="7" key="1">
    <citation type="submission" date="2011-01" db="EMBL/GenBank/DDBJ databases">
        <title>Complete sequence of chromosome of Mesorhizobium ciceri bv. biserrulae WSM1271.</title>
        <authorList>
            <person name="Lucas S."/>
            <person name="Copeland A."/>
            <person name="Lapidus A."/>
            <person name="Cheng J.-F."/>
            <person name="Goodwin L."/>
            <person name="Pitluck S."/>
            <person name="Teshima H."/>
            <person name="Detter J.C."/>
            <person name="Han C."/>
            <person name="Tapia R."/>
            <person name="Land M."/>
            <person name="Hauser L."/>
            <person name="Kyrpides N."/>
            <person name="Ivanova N."/>
            <person name="Nandasena K."/>
            <person name="Reeve W.G."/>
            <person name="Howieson J.G."/>
            <person name="O'Hara G."/>
            <person name="Tiwari R.P."/>
            <person name="Woyke T."/>
        </authorList>
    </citation>
    <scope>NUCLEOTIDE SEQUENCE [LARGE SCALE GENOMIC DNA]</scope>
    <source>
        <strain evidence="7">HAMBI 2942 / LMG 23838 / WSM1271</strain>
    </source>
</reference>
<accession>E8TGJ0</accession>
<keyword evidence="4" id="KW-0804">Transcription</keyword>
<dbReference type="InterPro" id="IPR036388">
    <property type="entry name" value="WH-like_DNA-bd_sf"/>
</dbReference>
<dbReference type="SUPFAM" id="SSF53850">
    <property type="entry name" value="Periplasmic binding protein-like II"/>
    <property type="match status" value="1"/>
</dbReference>
<evidence type="ECO:0000256" key="3">
    <source>
        <dbReference type="ARBA" id="ARBA00023125"/>
    </source>
</evidence>
<evidence type="ECO:0000256" key="2">
    <source>
        <dbReference type="ARBA" id="ARBA00023015"/>
    </source>
</evidence>
<dbReference type="InterPro" id="IPR005119">
    <property type="entry name" value="LysR_subst-bd"/>
</dbReference>
<dbReference type="Pfam" id="PF03466">
    <property type="entry name" value="LysR_substrate"/>
    <property type="match status" value="1"/>
</dbReference>
<dbReference type="Proteomes" id="UP000007471">
    <property type="component" value="Chromosome"/>
</dbReference>
<keyword evidence="2" id="KW-0805">Transcription regulation</keyword>
<protein>
    <submittedName>
        <fullName evidence="6">LysR substrate-binding protein</fullName>
    </submittedName>
</protein>
<dbReference type="PANTHER" id="PTHR30427">
    <property type="entry name" value="TRANSCRIPTIONAL ACTIVATOR PROTEIN LYSR"/>
    <property type="match status" value="1"/>
</dbReference>
<comment type="similarity">
    <text evidence="1">Belongs to the LysR transcriptional regulatory family.</text>
</comment>
<dbReference type="PROSITE" id="PS50931">
    <property type="entry name" value="HTH_LYSR"/>
    <property type="match status" value="1"/>
</dbReference>
<feature type="domain" description="HTH lysR-type" evidence="5">
    <location>
        <begin position="13"/>
        <end position="68"/>
    </location>
</feature>
<evidence type="ECO:0000256" key="1">
    <source>
        <dbReference type="ARBA" id="ARBA00009437"/>
    </source>
</evidence>
<dbReference type="PANTHER" id="PTHR30427:SF1">
    <property type="entry name" value="TRANSCRIPTIONAL ACTIVATOR PROTEIN LYSR"/>
    <property type="match status" value="1"/>
</dbReference>
<dbReference type="GO" id="GO:0043565">
    <property type="term" value="F:sequence-specific DNA binding"/>
    <property type="evidence" value="ECO:0007669"/>
    <property type="project" value="TreeGrafter"/>
</dbReference>
<sequence length="321" mass="36440">MEEISGRNSKAGFRSAQIFREIMRTGSTRRAARELGITQSAVSQHLKLFEEAVGEKLFARDPRGLVPTTRAIEIYNRIDRYFETLGHIEREITDSFSAKRNLLTIAAPHIFSLRLIPKIILALNSLDSTLEFHYRAQRYDEIAQSVVTGAADIGISRLPLDERFFEWKIVAESKSVCVLQPDHRLAEKDIITVDDLSGEPLIVLEREYTSNKLGLLTYGRRELPLLPKVHSDTIGLDASFVAYGLGIAIDNEFVAQQYQMFDVKVVPFEPSARYNYVVFWRRGSDNISQTSPIVDTFVEVIHREQSFGREGPKAAFHPHSI</sequence>
<name>E8TGJ0_MESCW</name>
<dbReference type="InterPro" id="IPR000847">
    <property type="entry name" value="LysR_HTH_N"/>
</dbReference>
<dbReference type="STRING" id="765698.Mesci_5610"/>
<dbReference type="AlphaFoldDB" id="E8TGJ0"/>
<dbReference type="GeneID" id="90992927"/>
<dbReference type="Pfam" id="PF00126">
    <property type="entry name" value="HTH_1"/>
    <property type="match status" value="1"/>
</dbReference>
<dbReference type="Gene3D" id="1.10.10.10">
    <property type="entry name" value="Winged helix-like DNA-binding domain superfamily/Winged helix DNA-binding domain"/>
    <property type="match status" value="1"/>
</dbReference>
<dbReference type="OrthoDB" id="7260751at2"/>
<dbReference type="GO" id="GO:0010628">
    <property type="term" value="P:positive regulation of gene expression"/>
    <property type="evidence" value="ECO:0007669"/>
    <property type="project" value="TreeGrafter"/>
</dbReference>
<dbReference type="eggNOG" id="COG0583">
    <property type="taxonomic scope" value="Bacteria"/>
</dbReference>
<dbReference type="Gene3D" id="3.40.190.290">
    <property type="match status" value="1"/>
</dbReference>